<dbReference type="InterPro" id="IPR002123">
    <property type="entry name" value="Plipid/glycerol_acylTrfase"/>
</dbReference>
<dbReference type="SUPFAM" id="SSF69593">
    <property type="entry name" value="Glycerol-3-phosphate (1)-acyltransferase"/>
    <property type="match status" value="1"/>
</dbReference>
<feature type="domain" description="Phospholipid/glycerol acyltransferase" evidence="1">
    <location>
        <begin position="36"/>
        <end position="141"/>
    </location>
</feature>
<protein>
    <submittedName>
        <fullName evidence="2">1-acyl-sn-glycerol-3-phosphate acyltransferase</fullName>
    </submittedName>
</protein>
<gene>
    <name evidence="2" type="ORF">GCM10008955_09870</name>
</gene>
<name>A0ABQ2ERH4_9DEIO</name>
<reference evidence="3" key="1">
    <citation type="journal article" date="2019" name="Int. J. Syst. Evol. Microbiol.">
        <title>The Global Catalogue of Microorganisms (GCM) 10K type strain sequencing project: providing services to taxonomists for standard genome sequencing and annotation.</title>
        <authorList>
            <consortium name="The Broad Institute Genomics Platform"/>
            <consortium name="The Broad Institute Genome Sequencing Center for Infectious Disease"/>
            <person name="Wu L."/>
            <person name="Ma J."/>
        </authorList>
    </citation>
    <scope>NUCLEOTIDE SEQUENCE [LARGE SCALE GENOMIC DNA]</scope>
    <source>
        <strain evidence="3">JCM 30331</strain>
    </source>
</reference>
<accession>A0ABQ2ERH4</accession>
<dbReference type="Proteomes" id="UP000647587">
    <property type="component" value="Unassembled WGS sequence"/>
</dbReference>
<keyword evidence="3" id="KW-1185">Reference proteome</keyword>
<evidence type="ECO:0000259" key="1">
    <source>
        <dbReference type="SMART" id="SM00563"/>
    </source>
</evidence>
<comment type="caution">
    <text evidence="2">The sequence shown here is derived from an EMBL/GenBank/DDBJ whole genome shotgun (WGS) entry which is preliminary data.</text>
</comment>
<keyword evidence="2" id="KW-0012">Acyltransferase</keyword>
<organism evidence="2 3">
    <name type="scientific">Deinococcus malanensis</name>
    <dbReference type="NCBI Taxonomy" id="1706855"/>
    <lineage>
        <taxon>Bacteria</taxon>
        <taxon>Thermotogati</taxon>
        <taxon>Deinococcota</taxon>
        <taxon>Deinococci</taxon>
        <taxon>Deinococcales</taxon>
        <taxon>Deinococcaceae</taxon>
        <taxon>Deinococcus</taxon>
    </lineage>
</organism>
<dbReference type="EMBL" id="BMPP01000003">
    <property type="protein sequence ID" value="GGK18462.1"/>
    <property type="molecule type" value="Genomic_DNA"/>
</dbReference>
<proteinExistence type="predicted"/>
<evidence type="ECO:0000313" key="2">
    <source>
        <dbReference type="EMBL" id="GGK18462.1"/>
    </source>
</evidence>
<keyword evidence="2" id="KW-0808">Transferase</keyword>
<dbReference type="GO" id="GO:0016746">
    <property type="term" value="F:acyltransferase activity"/>
    <property type="evidence" value="ECO:0007669"/>
    <property type="project" value="UniProtKB-KW"/>
</dbReference>
<dbReference type="SMART" id="SM00563">
    <property type="entry name" value="PlsC"/>
    <property type="match status" value="1"/>
</dbReference>
<evidence type="ECO:0000313" key="3">
    <source>
        <dbReference type="Proteomes" id="UP000647587"/>
    </source>
</evidence>
<dbReference type="RefSeq" id="WP_229780638.1">
    <property type="nucleotide sequence ID" value="NZ_BMPP01000003.1"/>
</dbReference>
<dbReference type="Pfam" id="PF01553">
    <property type="entry name" value="Acyltransferase"/>
    <property type="match status" value="1"/>
</dbReference>
<dbReference type="CDD" id="cd07989">
    <property type="entry name" value="LPLAT_AGPAT-like"/>
    <property type="match status" value="1"/>
</dbReference>
<sequence>MNRWWIAPMLRRTIRTQVRRGLAGVWVRGGPPEGGAVLAPNHHSFWDGYLLAELAWQAGQPLRVMMTSRQLDRFPFLQLIGARPPGQLRSLARDAGAGYWIGVFPEGAIQAAGPLQALQPGAGWLAQIARVPLVPVAIRVVVRAGPGPEAFLRFGTPCLTSELPSQLAAVLQALDADLSSADPERPPAGYLLRVTGLGARPDEVTLAVRWLTRLSGFGRTEAAPELPVPAHGRMRP</sequence>